<name>A0A840ENW3_9FLAO</name>
<dbReference type="RefSeq" id="WP_183477111.1">
    <property type="nucleotide sequence ID" value="NZ_JACIFO010000003.1"/>
</dbReference>
<dbReference type="AlphaFoldDB" id="A0A840ENW3"/>
<evidence type="ECO:0000313" key="1">
    <source>
        <dbReference type="EMBL" id="MBB4118751.1"/>
    </source>
</evidence>
<dbReference type="GO" id="GO:0016788">
    <property type="term" value="F:hydrolase activity, acting on ester bonds"/>
    <property type="evidence" value="ECO:0007669"/>
    <property type="project" value="UniProtKB-ARBA"/>
</dbReference>
<proteinExistence type="predicted"/>
<dbReference type="PROSITE" id="PS51257">
    <property type="entry name" value="PROKAR_LIPOPROTEIN"/>
    <property type="match status" value="1"/>
</dbReference>
<protein>
    <submittedName>
        <fullName evidence="1">Lysophospholipase L1-like esterase</fullName>
    </submittedName>
</protein>
<organism evidence="1 2">
    <name type="scientific">Mesonia hippocampi</name>
    <dbReference type="NCBI Taxonomy" id="1628250"/>
    <lineage>
        <taxon>Bacteria</taxon>
        <taxon>Pseudomonadati</taxon>
        <taxon>Bacteroidota</taxon>
        <taxon>Flavobacteriia</taxon>
        <taxon>Flavobacteriales</taxon>
        <taxon>Flavobacteriaceae</taxon>
        <taxon>Mesonia</taxon>
    </lineage>
</organism>
<dbReference type="Gene3D" id="3.40.50.1110">
    <property type="entry name" value="SGNH hydrolase"/>
    <property type="match status" value="1"/>
</dbReference>
<reference evidence="1 2" key="1">
    <citation type="submission" date="2020-08" db="EMBL/GenBank/DDBJ databases">
        <title>Genomic Encyclopedia of Type Strains, Phase IV (KMG-IV): sequencing the most valuable type-strain genomes for metagenomic binning, comparative biology and taxonomic classification.</title>
        <authorList>
            <person name="Goeker M."/>
        </authorList>
    </citation>
    <scope>NUCLEOTIDE SEQUENCE [LARGE SCALE GENOMIC DNA]</scope>
    <source>
        <strain evidence="1 2">DSM 29568</strain>
    </source>
</reference>
<keyword evidence="2" id="KW-1185">Reference proteome</keyword>
<gene>
    <name evidence="1" type="ORF">GGR32_001031</name>
</gene>
<sequence>MKNYFKYTIASVIAVGMFSCEPEFENSVEDQGFYSNGDADFSTYVSVGNSLTAGYADNALYKQGQENSFPNIVAHQLKHVGGGDFTQPLMNDNLGGLLFDGQVIATTRLVLGVDAEGNPTPKNIAGAPSTEITQTLTGTYNNMGVPGAKSFHLLLEGYGNAANLAIGKANPYFVRFRSSENATVIGDAVKQNPSFFSLWIGNNDVLSYATSGGAGTDQTGNLDPSTYGANDITDPNVFASVYSQEVDALMQSATSGVLINIPNVAYTPYFTTVPYAPLDPSNPSFGPMIPQLNETYGMLNNVFAYLNVPERSIVFSETAANPVVIKDEDLTDLSTEITQVLMANGLNQTVATLMGMQYGQARQATPEDLLVLTSRGVIGELNQEHLEALLAMNVPQEIAAQLSVNGITYPLTDQWVLTNTEQAIVNQATAAYNAVIEGLATAKNLAFVDANAMMEQLANGGITYDGGMVTSAFATGGAFSLDGIHLTPRGNAIMANYIIRALNETYNATVPVVNVGNYSGTPALGATE</sequence>
<evidence type="ECO:0000313" key="2">
    <source>
        <dbReference type="Proteomes" id="UP000553034"/>
    </source>
</evidence>
<dbReference type="Proteomes" id="UP000553034">
    <property type="component" value="Unassembled WGS sequence"/>
</dbReference>
<dbReference type="InterPro" id="IPR036514">
    <property type="entry name" value="SGNH_hydro_sf"/>
</dbReference>
<dbReference type="SUPFAM" id="SSF52266">
    <property type="entry name" value="SGNH hydrolase"/>
    <property type="match status" value="2"/>
</dbReference>
<accession>A0A840ENW3</accession>
<dbReference type="EMBL" id="JACIFO010000003">
    <property type="protein sequence ID" value="MBB4118751.1"/>
    <property type="molecule type" value="Genomic_DNA"/>
</dbReference>
<comment type="caution">
    <text evidence="1">The sequence shown here is derived from an EMBL/GenBank/DDBJ whole genome shotgun (WGS) entry which is preliminary data.</text>
</comment>